<evidence type="ECO:0000256" key="1">
    <source>
        <dbReference type="ARBA" id="ARBA00003917"/>
    </source>
</evidence>
<reference evidence="6 7" key="1">
    <citation type="journal article" date="2019" name="Mol. Biol. Evol.">
        <title>Blast fungal genomes show frequent chromosomal changes, gene gains and losses, and effector gene turnover.</title>
        <authorList>
            <person name="Gomez Luciano L.B."/>
            <person name="Jason Tsai I."/>
            <person name="Chuma I."/>
            <person name="Tosa Y."/>
            <person name="Chen Y.H."/>
            <person name="Li J.Y."/>
            <person name="Li M.Y."/>
            <person name="Jade Lu M.Y."/>
            <person name="Nakayashiki H."/>
            <person name="Li W.H."/>
        </authorList>
    </citation>
    <scope>NUCLEOTIDE SEQUENCE [LARGE SCALE GENOMIC DNA]</scope>
    <source>
        <strain evidence="6">MZ5-1-6</strain>
    </source>
</reference>
<protein>
    <submittedName>
        <fullName evidence="6">Uncharacterized protein</fullName>
    </submittedName>
</protein>
<dbReference type="Pfam" id="PF00141">
    <property type="entry name" value="peroxidase"/>
    <property type="match status" value="1"/>
</dbReference>
<evidence type="ECO:0000256" key="5">
    <source>
        <dbReference type="ARBA" id="ARBA00023002"/>
    </source>
</evidence>
<dbReference type="GO" id="GO:0000302">
    <property type="term" value="P:response to reactive oxygen species"/>
    <property type="evidence" value="ECO:0007669"/>
    <property type="project" value="TreeGrafter"/>
</dbReference>
<keyword evidence="4" id="KW-0349">Heme</keyword>
<comment type="function">
    <text evidence="1">Destroys radicals which are normally produced within the cells and which are toxic to biological systems.</text>
</comment>
<dbReference type="PANTHER" id="PTHR31356">
    <property type="entry name" value="THYLAKOID LUMENAL 29 KDA PROTEIN, CHLOROPLASTIC-RELATED"/>
    <property type="match status" value="1"/>
</dbReference>
<proteinExistence type="inferred from homology"/>
<dbReference type="AlphaFoldDB" id="A0A4P7NRW6"/>
<keyword evidence="4" id="KW-0408">Iron</keyword>
<dbReference type="PRINTS" id="PR00459">
    <property type="entry name" value="ASPEROXIDASE"/>
</dbReference>
<dbReference type="GO" id="GO:0020037">
    <property type="term" value="F:heme binding"/>
    <property type="evidence" value="ECO:0007669"/>
    <property type="project" value="UniProtKB-UniRule"/>
</dbReference>
<dbReference type="PANTHER" id="PTHR31356:SF53">
    <property type="entry name" value="HEME PEROXIDASE"/>
    <property type="match status" value="1"/>
</dbReference>
<evidence type="ECO:0000256" key="4">
    <source>
        <dbReference type="ARBA" id="ARBA00022617"/>
    </source>
</evidence>
<dbReference type="InterPro" id="IPR002016">
    <property type="entry name" value="Haem_peroxidase"/>
</dbReference>
<dbReference type="SUPFAM" id="SSF48113">
    <property type="entry name" value="Heme-dependent peroxidases"/>
    <property type="match status" value="1"/>
</dbReference>
<dbReference type="InterPro" id="IPR010255">
    <property type="entry name" value="Haem_peroxidase_sf"/>
</dbReference>
<dbReference type="GO" id="GO:0034599">
    <property type="term" value="P:cellular response to oxidative stress"/>
    <property type="evidence" value="ECO:0007669"/>
    <property type="project" value="InterPro"/>
</dbReference>
<keyword evidence="4" id="KW-0479">Metal-binding</keyword>
<accession>A0A4P7NRW6</accession>
<dbReference type="Gene3D" id="1.10.520.10">
    <property type="match status" value="1"/>
</dbReference>
<evidence type="ECO:0000256" key="2">
    <source>
        <dbReference type="ARBA" id="ARBA00005997"/>
    </source>
</evidence>
<name>A0A4P7NRW6_PYROR</name>
<dbReference type="Proteomes" id="UP000294847">
    <property type="component" value="Chromosome 6"/>
</dbReference>
<keyword evidence="5" id="KW-0560">Oxidoreductase</keyword>
<evidence type="ECO:0000313" key="7">
    <source>
        <dbReference type="Proteomes" id="UP000294847"/>
    </source>
</evidence>
<comment type="similarity">
    <text evidence="2">Belongs to the peroxidase family. Cytochrome c peroxidase subfamily.</text>
</comment>
<dbReference type="InterPro" id="IPR002207">
    <property type="entry name" value="Peroxidase_I"/>
</dbReference>
<dbReference type="InterPro" id="IPR044831">
    <property type="entry name" value="Ccp1-like"/>
</dbReference>
<dbReference type="EMBL" id="CP034209">
    <property type="protein sequence ID" value="QBZ65080.1"/>
    <property type="molecule type" value="Genomic_DNA"/>
</dbReference>
<dbReference type="PRINTS" id="PR00458">
    <property type="entry name" value="PEROXIDASE"/>
</dbReference>
<dbReference type="Gene3D" id="1.10.420.10">
    <property type="entry name" value="Peroxidase, domain 2"/>
    <property type="match status" value="1"/>
</dbReference>
<sequence length="548" mass="58023">MRTTTIASSLAALASMVRAADPVWPQDSDFFEDLLAMQSGYRRFGFTDLVVPCGHNANVPGKQVAAEWVRTAFHDVATHDKAAGTGGIDASIFYEVARSENAGAAFNSTFGDLAEFHSAHVSAADLVALGVVAATASCGGQTIPFRAGRVDATEAGPAGVPEQDHDLQRLQDAFTRMGFSNEDMITLTACGHTIGSVHGDTNPDLVAGVGLDPHAPASIATFDSTPGQFDTVVVNEYLESDGKNPLVFGTNQTTNSDGRVFASDGNVTMRALADPKTFQERCADAFGRMIDTVPAGVQLGEPVRLYDVKPYIERLEPVAGGKVALEGSVRVRTTAVTGRDSQGIDIALNLLGGGNATTRVEATRARLKGGDSFGFLQETFSWWEFSTQIDAPASAMEGFTIEMKTTATGQVQKLDNSGAGRYPLSDELMYVGAQSCLVVEPDANNNFPVTVRAAVREELAAQGAVPVLEVGHKVHTQGVAIPKIDVRKTPMVKVEGQAQGGYVLFEAKDALEQQGWSTTFDLSLEKPSGGKVVVLSRKTNSLSNSCPN</sequence>
<evidence type="ECO:0000256" key="3">
    <source>
        <dbReference type="ARBA" id="ARBA00022559"/>
    </source>
</evidence>
<gene>
    <name evidence="6" type="ORF">PoMZ_06784</name>
</gene>
<dbReference type="GO" id="GO:0004601">
    <property type="term" value="F:peroxidase activity"/>
    <property type="evidence" value="ECO:0007669"/>
    <property type="project" value="UniProtKB-KW"/>
</dbReference>
<keyword evidence="3" id="KW-0575">Peroxidase</keyword>
<dbReference type="GO" id="GO:0046872">
    <property type="term" value="F:metal ion binding"/>
    <property type="evidence" value="ECO:0007669"/>
    <property type="project" value="UniProtKB-UniRule"/>
</dbReference>
<evidence type="ECO:0000313" key="6">
    <source>
        <dbReference type="EMBL" id="QBZ65080.1"/>
    </source>
</evidence>
<dbReference type="PROSITE" id="PS50873">
    <property type="entry name" value="PEROXIDASE_4"/>
    <property type="match status" value="1"/>
</dbReference>
<organism evidence="6 7">
    <name type="scientific">Pyricularia oryzae</name>
    <name type="common">Rice blast fungus</name>
    <name type="synonym">Magnaporthe oryzae</name>
    <dbReference type="NCBI Taxonomy" id="318829"/>
    <lineage>
        <taxon>Eukaryota</taxon>
        <taxon>Fungi</taxon>
        <taxon>Dikarya</taxon>
        <taxon>Ascomycota</taxon>
        <taxon>Pezizomycotina</taxon>
        <taxon>Sordariomycetes</taxon>
        <taxon>Sordariomycetidae</taxon>
        <taxon>Magnaporthales</taxon>
        <taxon>Pyriculariaceae</taxon>
        <taxon>Pyricularia</taxon>
    </lineage>
</organism>
<dbReference type="GO" id="GO:0042744">
    <property type="term" value="P:hydrogen peroxide catabolic process"/>
    <property type="evidence" value="ECO:0007669"/>
    <property type="project" value="TreeGrafter"/>
</dbReference>